<dbReference type="EMBL" id="CAEKDK010000006">
    <property type="protein sequence ID" value="CAB4283044.1"/>
    <property type="molecule type" value="Genomic_DNA"/>
</dbReference>
<evidence type="ECO:0000313" key="4">
    <source>
        <dbReference type="EMBL" id="CAB4283044.1"/>
    </source>
</evidence>
<protein>
    <recommendedName>
        <fullName evidence="6">Pentacotripeptide-repeat region of PRORP domain-containing protein</fullName>
    </recommendedName>
</protein>
<accession>A0A6J5V5Q4</accession>
<dbReference type="InterPro" id="IPR046848">
    <property type="entry name" value="E_motif"/>
</dbReference>
<dbReference type="Gene3D" id="1.25.40.10">
    <property type="entry name" value="Tetratricopeptide repeat domain"/>
    <property type="match status" value="3"/>
</dbReference>
<organism evidence="4 5">
    <name type="scientific">Prunus armeniaca</name>
    <name type="common">Apricot</name>
    <name type="synonym">Armeniaca vulgaris</name>
    <dbReference type="NCBI Taxonomy" id="36596"/>
    <lineage>
        <taxon>Eukaryota</taxon>
        <taxon>Viridiplantae</taxon>
        <taxon>Streptophyta</taxon>
        <taxon>Embryophyta</taxon>
        <taxon>Tracheophyta</taxon>
        <taxon>Spermatophyta</taxon>
        <taxon>Magnoliopsida</taxon>
        <taxon>eudicotyledons</taxon>
        <taxon>Gunneridae</taxon>
        <taxon>Pentapetalae</taxon>
        <taxon>rosids</taxon>
        <taxon>fabids</taxon>
        <taxon>Rosales</taxon>
        <taxon>Rosaceae</taxon>
        <taxon>Amygdaloideae</taxon>
        <taxon>Amygdaleae</taxon>
        <taxon>Prunus</taxon>
    </lineage>
</organism>
<evidence type="ECO:0000313" key="5">
    <source>
        <dbReference type="Proteomes" id="UP000507222"/>
    </source>
</evidence>
<dbReference type="FunFam" id="1.25.40.10:FF:000348">
    <property type="entry name" value="Pentatricopeptide repeat-containing protein chloroplastic"/>
    <property type="match status" value="1"/>
</dbReference>
<dbReference type="NCBIfam" id="TIGR00756">
    <property type="entry name" value="PPR"/>
    <property type="match status" value="3"/>
</dbReference>
<evidence type="ECO:0000256" key="2">
    <source>
        <dbReference type="PROSITE-ProRule" id="PRU00708"/>
    </source>
</evidence>
<feature type="repeat" description="PPR" evidence="2">
    <location>
        <begin position="57"/>
        <end position="91"/>
    </location>
</feature>
<name>A0A6J5V5Q4_PRUAR</name>
<evidence type="ECO:0008006" key="6">
    <source>
        <dbReference type="Google" id="ProtNLM"/>
    </source>
</evidence>
<dbReference type="Pfam" id="PF13041">
    <property type="entry name" value="PPR_2"/>
    <property type="match status" value="4"/>
</dbReference>
<dbReference type="InterPro" id="IPR002885">
    <property type="entry name" value="PPR_rpt"/>
</dbReference>
<dbReference type="InterPro" id="IPR046960">
    <property type="entry name" value="PPR_At4g14850-like_plant"/>
</dbReference>
<gene>
    <name evidence="4" type="ORF">CURHAP_LOCUS36917</name>
</gene>
<dbReference type="Pfam" id="PF01535">
    <property type="entry name" value="PPR"/>
    <property type="match status" value="2"/>
</dbReference>
<dbReference type="Proteomes" id="UP000507222">
    <property type="component" value="Unassembled WGS sequence"/>
</dbReference>
<dbReference type="GO" id="GO:0003723">
    <property type="term" value="F:RNA binding"/>
    <property type="evidence" value="ECO:0007669"/>
    <property type="project" value="InterPro"/>
</dbReference>
<feature type="repeat" description="PPR" evidence="2">
    <location>
        <begin position="293"/>
        <end position="327"/>
    </location>
</feature>
<dbReference type="InterPro" id="IPR011990">
    <property type="entry name" value="TPR-like_helical_dom_sf"/>
</dbReference>
<dbReference type="PROSITE" id="PS51375">
    <property type="entry name" value="PPR"/>
    <property type="match status" value="4"/>
</dbReference>
<dbReference type="FunFam" id="1.25.40.10:FF:000184">
    <property type="entry name" value="Pentatricopeptide repeat-containing protein, chloroplastic"/>
    <property type="match status" value="1"/>
</dbReference>
<evidence type="ECO:0000256" key="1">
    <source>
        <dbReference type="ARBA" id="ARBA00022737"/>
    </source>
</evidence>
<dbReference type="AlphaFoldDB" id="A0A6J5V5Q4"/>
<dbReference type="SUPFAM" id="SSF48452">
    <property type="entry name" value="TPR-like"/>
    <property type="match status" value="1"/>
</dbReference>
<keyword evidence="1" id="KW-0677">Repeat</keyword>
<sequence>MSVPACTATPVQLLQLPKQPPLILPLPNPSHTTSPNPTHPNKHSFYLEKKAQKPIDPTVSWTSSISHRCRNGQLAEAVAHFIRMRRAGIEPNHITFVSLFSGCAHFPSKGVLFGASLHAYARKLGLDTNNVMVGTAVIDMYAKCGGVDFSRLVFDGLYVKNSMSWNTMIDGYMKNGKVDDAVKLFEQMPQRDAVSWTVLIGGFVKKCQFEQALEWFREMQLSGVEPDYVTLIAVIAACADLGTLGLGLWINRFIMKQDFRDNIRISNSLIDMYSRCGCIGFARQVFKSMPKRTLVSWNSMIVGFAVNGHAEEALEFFNLMQKEGFKPDGVSFTGALTACSHAGLVNEGLHYFDNMKIIHRITPRIEHYGCIVDLYSRAGMLEDALNVIENMPMKPNEVVVGSLLAACRTNGNINLAERLMKYLYELDPGVDSNYVLLANIYAADGRWDGASRVRNTMKALGIQKTPGFSSVEIDCDIHEFVAGDKSHVDAEHIYSTLELLSFELKLCGFLEGSRKQRDQLYLAFRTARAVFLQGLMDLQSPLLLLMVDEKSYNWISSRYYHIGYDIKHFPFNRAYVPISYTQTLHQYHQELLLELDVGSALKVIENMPTKPNEVECFLLAACRTNGNIGLAERLMKYLYELDPGVDSNYVLLANIYATDSTKRRWDLVQLRLTVTFMNSWLVINLMSTQSIYIRP</sequence>
<dbReference type="PANTHER" id="PTHR47926">
    <property type="entry name" value="PENTATRICOPEPTIDE REPEAT-CONTAINING PROTEIN"/>
    <property type="match status" value="1"/>
</dbReference>
<dbReference type="PANTHER" id="PTHR47926:SF510">
    <property type="entry name" value="PENTATRICOPEPTIDE REPEAT-CONTAINING PROTEIN"/>
    <property type="match status" value="1"/>
</dbReference>
<feature type="repeat" description="PPR" evidence="2">
    <location>
        <begin position="196"/>
        <end position="226"/>
    </location>
</feature>
<dbReference type="GO" id="GO:0009451">
    <property type="term" value="P:RNA modification"/>
    <property type="evidence" value="ECO:0007669"/>
    <property type="project" value="InterPro"/>
</dbReference>
<dbReference type="Pfam" id="PF20431">
    <property type="entry name" value="E_motif"/>
    <property type="match status" value="1"/>
</dbReference>
<evidence type="ECO:0000256" key="3">
    <source>
        <dbReference type="SAM" id="MobiDB-lite"/>
    </source>
</evidence>
<reference evidence="4 5" key="1">
    <citation type="submission" date="2020-05" db="EMBL/GenBank/DDBJ databases">
        <authorList>
            <person name="Campoy J."/>
            <person name="Schneeberger K."/>
            <person name="Spophaly S."/>
        </authorList>
    </citation>
    <scope>NUCLEOTIDE SEQUENCE [LARGE SCALE GENOMIC DNA]</scope>
    <source>
        <strain evidence="4">PruArmRojPasFocal</strain>
    </source>
</reference>
<feature type="repeat" description="PPR" evidence="2">
    <location>
        <begin position="161"/>
        <end position="195"/>
    </location>
</feature>
<proteinExistence type="predicted"/>
<feature type="region of interest" description="Disordered" evidence="3">
    <location>
        <begin position="22"/>
        <end position="41"/>
    </location>
</feature>